<organism evidence="5 6">
    <name type="scientific">Microbacterium terregens</name>
    <dbReference type="NCBI Taxonomy" id="69363"/>
    <lineage>
        <taxon>Bacteria</taxon>
        <taxon>Bacillati</taxon>
        <taxon>Actinomycetota</taxon>
        <taxon>Actinomycetes</taxon>
        <taxon>Micrococcales</taxon>
        <taxon>Microbacteriaceae</taxon>
        <taxon>Microbacterium</taxon>
    </lineage>
</organism>
<proteinExistence type="predicted"/>
<dbReference type="EC" id="2.4.-.-" evidence="5"/>
<dbReference type="InterPro" id="IPR028098">
    <property type="entry name" value="Glyco_trans_4-like_N"/>
</dbReference>
<comment type="caution">
    <text evidence="5">The sequence shown here is derived from an EMBL/GenBank/DDBJ whole genome shotgun (WGS) entry which is preliminary data.</text>
</comment>
<reference evidence="5 6" key="1">
    <citation type="submission" date="2024-09" db="EMBL/GenBank/DDBJ databases">
        <authorList>
            <person name="Sun Q."/>
            <person name="Mori K."/>
        </authorList>
    </citation>
    <scope>NUCLEOTIDE SEQUENCE [LARGE SCALE GENOMIC DNA]</scope>
    <source>
        <strain evidence="5 6">JCM 1342</strain>
    </source>
</reference>
<dbReference type="Pfam" id="PF13439">
    <property type="entry name" value="Glyco_transf_4"/>
    <property type="match status" value="1"/>
</dbReference>
<dbReference type="Pfam" id="PF00534">
    <property type="entry name" value="Glycos_transf_1"/>
    <property type="match status" value="1"/>
</dbReference>
<dbReference type="Gene3D" id="3.40.50.2000">
    <property type="entry name" value="Glycogen Phosphorylase B"/>
    <property type="match status" value="2"/>
</dbReference>
<dbReference type="CDD" id="cd03801">
    <property type="entry name" value="GT4_PimA-like"/>
    <property type="match status" value="1"/>
</dbReference>
<gene>
    <name evidence="5" type="ORF">ACFFPJ_14815</name>
</gene>
<dbReference type="EMBL" id="JBHMBE010000005">
    <property type="protein sequence ID" value="MFB9647066.1"/>
    <property type="molecule type" value="Genomic_DNA"/>
</dbReference>
<keyword evidence="1 5" id="KW-0328">Glycosyltransferase</keyword>
<dbReference type="InterPro" id="IPR001296">
    <property type="entry name" value="Glyco_trans_1"/>
</dbReference>
<evidence type="ECO:0000259" key="4">
    <source>
        <dbReference type="Pfam" id="PF13439"/>
    </source>
</evidence>
<keyword evidence="6" id="KW-1185">Reference proteome</keyword>
<evidence type="ECO:0000313" key="5">
    <source>
        <dbReference type="EMBL" id="MFB9647066.1"/>
    </source>
</evidence>
<dbReference type="PANTHER" id="PTHR12526">
    <property type="entry name" value="GLYCOSYLTRANSFERASE"/>
    <property type="match status" value="1"/>
</dbReference>
<dbReference type="GO" id="GO:0016757">
    <property type="term" value="F:glycosyltransferase activity"/>
    <property type="evidence" value="ECO:0007669"/>
    <property type="project" value="UniProtKB-KW"/>
</dbReference>
<protein>
    <submittedName>
        <fullName evidence="5">Glycosyltransferase family 4 protein</fullName>
        <ecNumber evidence="5">2.4.-.-</ecNumber>
    </submittedName>
</protein>
<name>A0ABV5T379_9MICO</name>
<evidence type="ECO:0000259" key="3">
    <source>
        <dbReference type="Pfam" id="PF00534"/>
    </source>
</evidence>
<keyword evidence="2 5" id="KW-0808">Transferase</keyword>
<feature type="domain" description="Glycosyltransferase subfamily 4-like N-terminal" evidence="4">
    <location>
        <begin position="29"/>
        <end position="187"/>
    </location>
</feature>
<evidence type="ECO:0000256" key="1">
    <source>
        <dbReference type="ARBA" id="ARBA00022676"/>
    </source>
</evidence>
<sequence>METKDELVNRDNSQAAGKVTIIASTSVDGGAERYIARLACDMTRAGLDTSLIGHLRPWPACLPSHSVSVGPKWSLRSLPVALLRLWPDRHNVLRAVKSAPAASYGLHFKREQITLSRALAKTGRVVWTEHGRFPSGVFGLLIRPFYRRAARHAAVIICVSHVVAASISSRVDPGTELRVIETSIETSERLDRQSARDQLGLSNTSRVAAVVGRLAPSKRPELAIRAALEANYSVIVAGTGTMERALRRRYHNHPGVRLLGHVPDSRIAFAASDVHIFASNGRGEGFPTVLLESAGYGVPTVGCTGTGFELIIEQAGGAVANPTPRALADAIAAVENRPSLAETAARWAESKPPAEWLLRQIAAYRGAL</sequence>
<feature type="domain" description="Glycosyl transferase family 1" evidence="3">
    <location>
        <begin position="191"/>
        <end position="349"/>
    </location>
</feature>
<evidence type="ECO:0000313" key="6">
    <source>
        <dbReference type="Proteomes" id="UP001589611"/>
    </source>
</evidence>
<dbReference type="RefSeq" id="WP_344711841.1">
    <property type="nucleotide sequence ID" value="NZ_BAAAWH010000001.1"/>
</dbReference>
<evidence type="ECO:0000256" key="2">
    <source>
        <dbReference type="ARBA" id="ARBA00022679"/>
    </source>
</evidence>
<dbReference type="SUPFAM" id="SSF53756">
    <property type="entry name" value="UDP-Glycosyltransferase/glycogen phosphorylase"/>
    <property type="match status" value="1"/>
</dbReference>
<accession>A0ABV5T379</accession>
<dbReference type="Proteomes" id="UP001589611">
    <property type="component" value="Unassembled WGS sequence"/>
</dbReference>